<keyword evidence="4 10" id="KW-1134">Transmembrane beta strand</keyword>
<keyword evidence="12" id="KW-0732">Signal</keyword>
<evidence type="ECO:0000256" key="11">
    <source>
        <dbReference type="RuleBase" id="RU003357"/>
    </source>
</evidence>
<dbReference type="CDD" id="cd01347">
    <property type="entry name" value="ligand_gated_channel"/>
    <property type="match status" value="1"/>
</dbReference>
<dbReference type="PANTHER" id="PTHR32552">
    <property type="entry name" value="FERRICHROME IRON RECEPTOR-RELATED"/>
    <property type="match status" value="1"/>
</dbReference>
<dbReference type="Gene3D" id="2.170.130.10">
    <property type="entry name" value="TonB-dependent receptor, plug domain"/>
    <property type="match status" value="1"/>
</dbReference>
<keyword evidence="8 15" id="KW-0675">Receptor</keyword>
<keyword evidence="3 10" id="KW-0813">Transport</keyword>
<evidence type="ECO:0000259" key="14">
    <source>
        <dbReference type="Pfam" id="PF07715"/>
    </source>
</evidence>
<sequence>MKYLVSLLILLFLTLDGVSAKEQEDLERIEVSYRQAYRGDVPVSEIPQAITTLDRSLVDDINMTRFRDVLLFSPSIALQNDGGNLWDSYSIRGFPGNENVPTGYLVNGFASGRGFGGHRDASNIEYVEILKGPGSALYGRSDPGGVINVVTRKPQYATEGYLKTSLGSDDRYRLEGDYTSGINDEFSFRINGAVQDYDSFRDFVTSEKKVVNPSLRWQVDKDTSVLYAFEFMQHEQLFDRGIVVLNGNIKTVPRDRYLGEPADGPTKIASRGHQLTFEHYLKNNWFLTGGLNYRNSSLDGFSSDAELSASRQTLFEDGRTLTRQRRRRDYNAEDLSGRIEFSGNAELFHLTHHLLMGADVYRYDLYTLLARVRNGDGVYELDIFDPQYGAAQPVPVTLYANDEEQEGFGLYIQDQMELTNQWHLLLGLRFDQYQQKTLEVVSGTQSDQNESRSSPRVALSYLPTDNLTIYASYSEGFVPISGTDYRGQGFDPEESDSVELGFKYADNGLSLSGAIFDATKNNILTDDPVHPGYPATLGAATSRGLELEAGVSLAHYTDLRMAYSYTDSETKNDSTVYDWGVNVPAGSDLVNIPKHRFNAMIKHDLRHWQINADIGLTARYVDDRLGATVDLSYRLPSYEVFDLFYTHQLTNNTELQINIDNLFDEYYMLNAYSALWTTPGAPRQFSVSLRYEF</sequence>
<evidence type="ECO:0000259" key="13">
    <source>
        <dbReference type="Pfam" id="PF00593"/>
    </source>
</evidence>
<evidence type="ECO:0000256" key="2">
    <source>
        <dbReference type="ARBA" id="ARBA00009810"/>
    </source>
</evidence>
<dbReference type="RefSeq" id="WP_088769198.1">
    <property type="nucleotide sequence ID" value="NZ_CP022133.1"/>
</dbReference>
<evidence type="ECO:0000256" key="7">
    <source>
        <dbReference type="ARBA" id="ARBA00023136"/>
    </source>
</evidence>
<evidence type="ECO:0000256" key="6">
    <source>
        <dbReference type="ARBA" id="ARBA00023077"/>
    </source>
</evidence>
<accession>A0ABM6LW69</accession>
<feature type="signal peptide" evidence="12">
    <location>
        <begin position="1"/>
        <end position="20"/>
    </location>
</feature>
<evidence type="ECO:0000313" key="16">
    <source>
        <dbReference type="Proteomes" id="UP000197717"/>
    </source>
</evidence>
<dbReference type="NCBIfam" id="TIGR01783">
    <property type="entry name" value="TonB-siderophor"/>
    <property type="match status" value="1"/>
</dbReference>
<feature type="domain" description="TonB-dependent receptor plug" evidence="14">
    <location>
        <begin position="43"/>
        <end position="146"/>
    </location>
</feature>
<dbReference type="Pfam" id="PF00593">
    <property type="entry name" value="TonB_dep_Rec_b-barrel"/>
    <property type="match status" value="1"/>
</dbReference>
<feature type="domain" description="TonB-dependent receptor-like beta-barrel" evidence="13">
    <location>
        <begin position="217"/>
        <end position="662"/>
    </location>
</feature>
<dbReference type="PANTHER" id="PTHR32552:SF90">
    <property type="entry name" value="METAL-PSEUDOPALINE RECEPTOR CNTO"/>
    <property type="match status" value="1"/>
</dbReference>
<dbReference type="InterPro" id="IPR039426">
    <property type="entry name" value="TonB-dep_rcpt-like"/>
</dbReference>
<dbReference type="InterPro" id="IPR012910">
    <property type="entry name" value="Plug_dom"/>
</dbReference>
<evidence type="ECO:0000256" key="8">
    <source>
        <dbReference type="ARBA" id="ARBA00023170"/>
    </source>
</evidence>
<dbReference type="InterPro" id="IPR010105">
    <property type="entry name" value="TonB_sidphr_rcpt"/>
</dbReference>
<dbReference type="Gene3D" id="2.40.170.20">
    <property type="entry name" value="TonB-dependent receptor, beta-barrel domain"/>
    <property type="match status" value="1"/>
</dbReference>
<reference evidence="15 16" key="1">
    <citation type="submission" date="2017-06" db="EMBL/GenBank/DDBJ databases">
        <title>Complete genome sequence of Idiomarina piscisalsi strain 10PY1A isolated from soil of Soudi Arabia.</title>
        <authorList>
            <person name="Kim M.-C."/>
            <person name="Jung B.K."/>
            <person name="Budiyanto F."/>
            <person name="Nzila A."/>
            <person name="Shin J.-H."/>
        </authorList>
    </citation>
    <scope>NUCLEOTIDE SEQUENCE [LARGE SCALE GENOMIC DNA]</scope>
    <source>
        <strain evidence="15 16">10PY1A</strain>
    </source>
</reference>
<name>A0ABM6LW69_9GAMM</name>
<protein>
    <submittedName>
        <fullName evidence="15">TonB-dependent siderophore receptor</fullName>
    </submittedName>
</protein>
<comment type="similarity">
    <text evidence="2 10 11">Belongs to the TonB-dependent receptor family.</text>
</comment>
<comment type="subcellular location">
    <subcellularLocation>
        <location evidence="1 10">Cell outer membrane</location>
        <topology evidence="1 10">Multi-pass membrane protein</topology>
    </subcellularLocation>
</comment>
<evidence type="ECO:0000256" key="3">
    <source>
        <dbReference type="ARBA" id="ARBA00022448"/>
    </source>
</evidence>
<keyword evidence="16" id="KW-1185">Reference proteome</keyword>
<keyword evidence="5 10" id="KW-0812">Transmembrane</keyword>
<dbReference type="Proteomes" id="UP000197717">
    <property type="component" value="Chromosome"/>
</dbReference>
<dbReference type="EMBL" id="CP022133">
    <property type="protein sequence ID" value="ASG66745.1"/>
    <property type="molecule type" value="Genomic_DNA"/>
</dbReference>
<dbReference type="PROSITE" id="PS52016">
    <property type="entry name" value="TONB_DEPENDENT_REC_3"/>
    <property type="match status" value="1"/>
</dbReference>
<evidence type="ECO:0000256" key="4">
    <source>
        <dbReference type="ARBA" id="ARBA00022452"/>
    </source>
</evidence>
<dbReference type="InterPro" id="IPR036942">
    <property type="entry name" value="Beta-barrel_TonB_sf"/>
</dbReference>
<keyword evidence="9 10" id="KW-0998">Cell outer membrane</keyword>
<evidence type="ECO:0000256" key="10">
    <source>
        <dbReference type="PROSITE-ProRule" id="PRU01360"/>
    </source>
</evidence>
<dbReference type="InterPro" id="IPR000531">
    <property type="entry name" value="Beta-barrel_TonB"/>
</dbReference>
<feature type="chain" id="PRO_5046256521" evidence="12">
    <location>
        <begin position="21"/>
        <end position="693"/>
    </location>
</feature>
<keyword evidence="6 11" id="KW-0798">TonB box</keyword>
<proteinExistence type="inferred from homology"/>
<keyword evidence="7 10" id="KW-0472">Membrane</keyword>
<evidence type="ECO:0000256" key="12">
    <source>
        <dbReference type="SAM" id="SignalP"/>
    </source>
</evidence>
<gene>
    <name evidence="15" type="ORF">CEW91_11620</name>
</gene>
<organism evidence="15 16">
    <name type="scientific">Idiomarina piscisalsi</name>
    <dbReference type="NCBI Taxonomy" id="1096243"/>
    <lineage>
        <taxon>Bacteria</taxon>
        <taxon>Pseudomonadati</taxon>
        <taxon>Pseudomonadota</taxon>
        <taxon>Gammaproteobacteria</taxon>
        <taxon>Alteromonadales</taxon>
        <taxon>Idiomarinaceae</taxon>
        <taxon>Idiomarina</taxon>
    </lineage>
</organism>
<dbReference type="SUPFAM" id="SSF56935">
    <property type="entry name" value="Porins"/>
    <property type="match status" value="1"/>
</dbReference>
<evidence type="ECO:0000256" key="9">
    <source>
        <dbReference type="ARBA" id="ARBA00023237"/>
    </source>
</evidence>
<dbReference type="InterPro" id="IPR037066">
    <property type="entry name" value="Plug_dom_sf"/>
</dbReference>
<evidence type="ECO:0000256" key="1">
    <source>
        <dbReference type="ARBA" id="ARBA00004571"/>
    </source>
</evidence>
<evidence type="ECO:0000313" key="15">
    <source>
        <dbReference type="EMBL" id="ASG66745.1"/>
    </source>
</evidence>
<evidence type="ECO:0000256" key="5">
    <source>
        <dbReference type="ARBA" id="ARBA00022692"/>
    </source>
</evidence>
<dbReference type="Pfam" id="PF07715">
    <property type="entry name" value="Plug"/>
    <property type="match status" value="1"/>
</dbReference>